<keyword evidence="3" id="KW-1133">Transmembrane helix</keyword>
<dbReference type="EMBL" id="JBHUMF010000030">
    <property type="protein sequence ID" value="MFD2681442.1"/>
    <property type="molecule type" value="Genomic_DNA"/>
</dbReference>
<accession>A0ABW5RV43</accession>
<evidence type="ECO:0000313" key="5">
    <source>
        <dbReference type="Proteomes" id="UP001597506"/>
    </source>
</evidence>
<reference evidence="5" key="1">
    <citation type="journal article" date="2019" name="Int. J. Syst. Evol. Microbiol.">
        <title>The Global Catalogue of Microorganisms (GCM) 10K type strain sequencing project: providing services to taxonomists for standard genome sequencing and annotation.</title>
        <authorList>
            <consortium name="The Broad Institute Genomics Platform"/>
            <consortium name="The Broad Institute Genome Sequencing Center for Infectious Disease"/>
            <person name="Wu L."/>
            <person name="Ma J."/>
        </authorList>
    </citation>
    <scope>NUCLEOTIDE SEQUENCE [LARGE SCALE GENOMIC DNA]</scope>
    <source>
        <strain evidence="5">KCTC 3913</strain>
    </source>
</reference>
<protein>
    <recommendedName>
        <fullName evidence="6">Pilus assembly protein PilO</fullName>
    </recommendedName>
</protein>
<keyword evidence="5" id="KW-1185">Reference proteome</keyword>
<evidence type="ECO:0000313" key="4">
    <source>
        <dbReference type="EMBL" id="MFD2681442.1"/>
    </source>
</evidence>
<gene>
    <name evidence="4" type="ORF">ACFSUL_11865</name>
</gene>
<evidence type="ECO:0000256" key="2">
    <source>
        <dbReference type="SAM" id="MobiDB-lite"/>
    </source>
</evidence>
<keyword evidence="1" id="KW-0175">Coiled coil</keyword>
<feature type="coiled-coil region" evidence="1">
    <location>
        <begin position="39"/>
        <end position="66"/>
    </location>
</feature>
<dbReference type="InterPro" id="IPR014717">
    <property type="entry name" value="Transl_elong_EF1B/ribsomal_bS6"/>
</dbReference>
<evidence type="ECO:0000256" key="1">
    <source>
        <dbReference type="SAM" id="Coils"/>
    </source>
</evidence>
<proteinExistence type="predicted"/>
<comment type="caution">
    <text evidence="4">The sequence shown here is derived from an EMBL/GenBank/DDBJ whole genome shotgun (WGS) entry which is preliminary data.</text>
</comment>
<dbReference type="Proteomes" id="UP001597506">
    <property type="component" value="Unassembled WGS sequence"/>
</dbReference>
<evidence type="ECO:0008006" key="6">
    <source>
        <dbReference type="Google" id="ProtNLM"/>
    </source>
</evidence>
<feature type="compositionally biased region" description="Basic and acidic residues" evidence="2">
    <location>
        <begin position="225"/>
        <end position="240"/>
    </location>
</feature>
<keyword evidence="3" id="KW-0812">Transmembrane</keyword>
<dbReference type="Gene3D" id="3.30.70.60">
    <property type="match status" value="1"/>
</dbReference>
<keyword evidence="3" id="KW-0472">Membrane</keyword>
<evidence type="ECO:0000256" key="3">
    <source>
        <dbReference type="SAM" id="Phobius"/>
    </source>
</evidence>
<organism evidence="4 5">
    <name type="scientific">Bacillus seohaeanensis</name>
    <dbReference type="NCBI Taxonomy" id="284580"/>
    <lineage>
        <taxon>Bacteria</taxon>
        <taxon>Bacillati</taxon>
        <taxon>Bacillota</taxon>
        <taxon>Bacilli</taxon>
        <taxon>Bacillales</taxon>
        <taxon>Bacillaceae</taxon>
        <taxon>Bacillus</taxon>
    </lineage>
</organism>
<sequence>MNLHLTKRESLIIIGTFLLSSVIVFSFYWLFYQPVAKEKEHIENEIKVENKLISALESKMEEIEQNTFEDTSSLQKKVPVKPFEQKLLIDLEKAEVISGSLIKSIEFTDGEVSLPLTSITAEEGIESTNNADENAVNKAETIEVLPSGLKKLTATLSVDTENYFELKNFIAQLESLDRIVEVEQIAFTGPKEIFSYEDEDETISFILVISTFYLPDLIELAEELPKFDSPEPANKKDPFHRFPNKNNE</sequence>
<feature type="region of interest" description="Disordered" evidence="2">
    <location>
        <begin position="225"/>
        <end position="248"/>
    </location>
</feature>
<dbReference type="RefSeq" id="WP_377935660.1">
    <property type="nucleotide sequence ID" value="NZ_JBHUMF010000030.1"/>
</dbReference>
<feature type="transmembrane region" description="Helical" evidence="3">
    <location>
        <begin position="12"/>
        <end position="31"/>
    </location>
</feature>
<name>A0ABW5RV43_9BACI</name>